<dbReference type="Proteomes" id="UP000694580">
    <property type="component" value="Chromosome 5"/>
</dbReference>
<evidence type="ECO:0000313" key="2">
    <source>
        <dbReference type="Proteomes" id="UP000694580"/>
    </source>
</evidence>
<dbReference type="GeneTree" id="ENSGT00980000202113"/>
<proteinExistence type="predicted"/>
<reference evidence="1" key="3">
    <citation type="submission" date="2025-09" db="UniProtKB">
        <authorList>
            <consortium name="Ensembl"/>
        </authorList>
    </citation>
    <scope>IDENTIFICATION</scope>
</reference>
<keyword evidence="2" id="KW-1185">Reference proteome</keyword>
<accession>A0AAY4DCG5</accession>
<organism evidence="1 2">
    <name type="scientific">Denticeps clupeoides</name>
    <name type="common">denticle herring</name>
    <dbReference type="NCBI Taxonomy" id="299321"/>
    <lineage>
        <taxon>Eukaryota</taxon>
        <taxon>Metazoa</taxon>
        <taxon>Chordata</taxon>
        <taxon>Craniata</taxon>
        <taxon>Vertebrata</taxon>
        <taxon>Euteleostomi</taxon>
        <taxon>Actinopterygii</taxon>
        <taxon>Neopterygii</taxon>
        <taxon>Teleostei</taxon>
        <taxon>Clupei</taxon>
        <taxon>Clupeiformes</taxon>
        <taxon>Denticipitoidei</taxon>
        <taxon>Denticipitidae</taxon>
        <taxon>Denticeps</taxon>
    </lineage>
</organism>
<name>A0AAY4DCG5_9TELE</name>
<reference evidence="1" key="2">
    <citation type="submission" date="2025-08" db="UniProtKB">
        <authorList>
            <consortium name="Ensembl"/>
        </authorList>
    </citation>
    <scope>IDENTIFICATION</scope>
</reference>
<evidence type="ECO:0000313" key="1">
    <source>
        <dbReference type="Ensembl" id="ENSDCDP00010041896.1"/>
    </source>
</evidence>
<protein>
    <submittedName>
        <fullName evidence="1">Uncharacterized protein</fullName>
    </submittedName>
</protein>
<reference evidence="1 2" key="1">
    <citation type="submission" date="2020-06" db="EMBL/GenBank/DDBJ databases">
        <authorList>
            <consortium name="Wellcome Sanger Institute Data Sharing"/>
        </authorList>
    </citation>
    <scope>NUCLEOTIDE SEQUENCE [LARGE SCALE GENOMIC DNA]</scope>
</reference>
<sequence>MGVGKNTSGTHRFENKYINQIMKQYYQNLYSSESPFLDLYGMEKSLDKKSGLCKCQWNWVD</sequence>
<dbReference type="AlphaFoldDB" id="A0AAY4DCG5"/>
<dbReference type="Ensembl" id="ENSDCDT00010051898.1">
    <property type="protein sequence ID" value="ENSDCDP00010041896.1"/>
    <property type="gene ID" value="ENSDCDG00010026481.1"/>
</dbReference>